<comment type="function">
    <text evidence="11">Processive glucosyltransferase involved in the biosynthesis of both the bilayer- and non-bilayer-forming membrane glucolipids. Is able to successively transfer up to three glucosyl residues to diacylglycerol (DAG), thereby catalyzing the formation of beta-monoglucosyl-DAG (3-O-(beta-D-glucopyranosyl)-1,2-diacyl-sn-glycerol), beta-diglucosyl-DAG (3-O-(beta-D-glucopyranosyl-beta-(1-&gt;6)-D-glucopyranosyl)-1,2-diacyl-sn-glycerol) and beta-triglucosyl-DAG (3-O-(beta-D-glucopyranosyl-beta-(1-&gt;6)-D-glucopyranosyl-beta-(1-&gt;6)-D-glucopyranosyl)-1,2-diacyl-sn-glycerol). Beta-diglucosyl-DAG is the predominant glycolipid found in Bacillales and is also used as a membrane anchor for lipoteichoic acid (LTA).</text>
</comment>
<evidence type="ECO:0000313" key="14">
    <source>
        <dbReference type="EMBL" id="MDZ5607160.1"/>
    </source>
</evidence>
<evidence type="ECO:0000256" key="8">
    <source>
        <dbReference type="ARBA" id="ARBA00023277"/>
    </source>
</evidence>
<comment type="similarity">
    <text evidence="11">Belongs to the glycosyltransferase 28 family. UgtP subfamily.</text>
</comment>
<comment type="subcellular location">
    <subcellularLocation>
        <location evidence="11">Cell membrane</location>
    </subcellularLocation>
    <subcellularLocation>
        <location evidence="1">Membrane</location>
    </subcellularLocation>
</comment>
<comment type="pathway">
    <text evidence="11">Glycolipid metabolism; diglucosyl-diacylglycerol biosynthesis.</text>
</comment>
<name>A0ABU5JUP0_9BACI</name>
<dbReference type="Proteomes" id="UP001291930">
    <property type="component" value="Unassembled WGS sequence"/>
</dbReference>
<dbReference type="SUPFAM" id="SSF53756">
    <property type="entry name" value="UDP-Glycosyltransferase/glycogen phosphorylase"/>
    <property type="match status" value="1"/>
</dbReference>
<dbReference type="Pfam" id="PF04101">
    <property type="entry name" value="Glyco_tran_28_C"/>
    <property type="match status" value="1"/>
</dbReference>
<feature type="domain" description="Glycosyl transferase family 28 C-terminal" evidence="12">
    <location>
        <begin position="230"/>
        <end position="348"/>
    </location>
</feature>
<dbReference type="InterPro" id="IPR009695">
    <property type="entry name" value="Diacylglyc_glucosyltr_N"/>
</dbReference>
<keyword evidence="4 11" id="KW-0328">Glycosyltransferase</keyword>
<dbReference type="HAMAP" id="MF_01280">
    <property type="entry name" value="Diacylglyc_glucosyltr"/>
    <property type="match status" value="1"/>
</dbReference>
<dbReference type="CDD" id="cd17507">
    <property type="entry name" value="GT28_Beta-DGS-like"/>
    <property type="match status" value="1"/>
</dbReference>
<dbReference type="EMBL" id="JAXOVW010000013">
    <property type="protein sequence ID" value="MDZ5607160.1"/>
    <property type="molecule type" value="Genomic_DNA"/>
</dbReference>
<evidence type="ECO:0000256" key="3">
    <source>
        <dbReference type="ARBA" id="ARBA00022516"/>
    </source>
</evidence>
<dbReference type="Gene3D" id="3.40.50.2000">
    <property type="entry name" value="Glycogen Phosphorylase B"/>
    <property type="match status" value="1"/>
</dbReference>
<keyword evidence="6 11" id="KW-0443">Lipid metabolism</keyword>
<protein>
    <recommendedName>
        <fullName evidence="11">Processive diacylglycerol beta-glucosyltransferase</fullName>
        <ecNumber evidence="11">2.4.1.315</ecNumber>
    </recommendedName>
    <alternativeName>
        <fullName evidence="11">Beta-diglucosyldiacylglycerol synthase</fullName>
        <shortName evidence="11">Beta-DGS</shortName>
        <shortName evidence="11">DGlcDAG synthase</shortName>
        <shortName evidence="11">Glc2-DAG synthase</shortName>
    </alternativeName>
    <alternativeName>
        <fullName evidence="11">Beta-gentiobiosyldiacylglycerol synthase</fullName>
    </alternativeName>
    <alternativeName>
        <fullName evidence="11">Beta-monoglucosyldiacylglycerol synthase</fullName>
        <shortName evidence="11">Beta-MGS</shortName>
        <shortName evidence="11">MGlcDAG synthase</shortName>
    </alternativeName>
    <alternativeName>
        <fullName evidence="11">Beta-triglucosyldiacylglycerol synthase</fullName>
        <shortName evidence="11">TGlcDAG synthase</shortName>
    </alternativeName>
    <alternativeName>
        <fullName evidence="11">Diglucosyl diacylglycerol synthase (1,6-linking)</fullName>
    </alternativeName>
    <alternativeName>
        <fullName evidence="11">Glucosyl-beta-1,6-glucosyldiacylglycerol synthase</fullName>
    </alternativeName>
    <alternativeName>
        <fullName evidence="11">UDP glucosyltransferase</fullName>
    </alternativeName>
    <alternativeName>
        <fullName evidence="11">UDP-glucose:1,2-diacylglycerol-3-beta-D-glucosyltransferase</fullName>
    </alternativeName>
</protein>
<comment type="catalytic activity">
    <reaction evidence="10 11">
        <text>a 1,2-diacyl-3-O-(beta-D-Glc-(1-&gt;6)-beta-D-Glc)-sn-glycerol + UDP-alpha-D-glucose = a 1,2-diacyl-3-O-(beta-D-Glc-(1-&gt;6)-beta-D-Glc-(1-&gt;6)-beta-D-Glc)-sn-glycerol + UDP + H(+)</text>
        <dbReference type="Rhea" id="RHEA:39027"/>
        <dbReference type="ChEBI" id="CHEBI:15378"/>
        <dbReference type="ChEBI" id="CHEBI:58223"/>
        <dbReference type="ChEBI" id="CHEBI:58885"/>
        <dbReference type="ChEBI" id="CHEBI:76264"/>
        <dbReference type="ChEBI" id="CHEBI:76265"/>
        <dbReference type="EC" id="2.4.1.315"/>
    </reaction>
</comment>
<dbReference type="InterPro" id="IPR023589">
    <property type="entry name" value="Pro_diacylglycrl_glcsylTrfase"/>
</dbReference>
<evidence type="ECO:0000256" key="6">
    <source>
        <dbReference type="ARBA" id="ARBA00023098"/>
    </source>
</evidence>
<keyword evidence="7 11" id="KW-0472">Membrane</keyword>
<dbReference type="InterPro" id="IPR050519">
    <property type="entry name" value="Glycosyltransf_28_UgtP"/>
</dbReference>
<keyword evidence="5 11" id="KW-0808">Transferase</keyword>
<evidence type="ECO:0000256" key="4">
    <source>
        <dbReference type="ARBA" id="ARBA00022676"/>
    </source>
</evidence>
<organism evidence="14 15">
    <name type="scientific">Bacillus bingmayongensis</name>
    <dbReference type="NCBI Taxonomy" id="1150157"/>
    <lineage>
        <taxon>Bacteria</taxon>
        <taxon>Bacillati</taxon>
        <taxon>Bacillota</taxon>
        <taxon>Bacilli</taxon>
        <taxon>Bacillales</taxon>
        <taxon>Bacillaceae</taxon>
        <taxon>Bacillus</taxon>
    </lineage>
</organism>
<evidence type="ECO:0000259" key="12">
    <source>
        <dbReference type="Pfam" id="PF04101"/>
    </source>
</evidence>
<dbReference type="PANTHER" id="PTHR43025">
    <property type="entry name" value="MONOGALACTOSYLDIACYLGLYCEROL SYNTHASE"/>
    <property type="match status" value="1"/>
</dbReference>
<evidence type="ECO:0000256" key="7">
    <source>
        <dbReference type="ARBA" id="ARBA00023136"/>
    </source>
</evidence>
<evidence type="ECO:0000256" key="1">
    <source>
        <dbReference type="ARBA" id="ARBA00004370"/>
    </source>
</evidence>
<dbReference type="PANTHER" id="PTHR43025:SF3">
    <property type="entry name" value="MONOGALACTOSYLDIACYLGLYCEROL SYNTHASE 1, CHLOROPLASTIC"/>
    <property type="match status" value="1"/>
</dbReference>
<gene>
    <name evidence="11" type="primary">ugtP</name>
    <name evidence="14" type="ORF">U2I54_08605</name>
</gene>
<evidence type="ECO:0000259" key="13">
    <source>
        <dbReference type="Pfam" id="PF06925"/>
    </source>
</evidence>
<evidence type="ECO:0000256" key="9">
    <source>
        <dbReference type="ARBA" id="ARBA00047791"/>
    </source>
</evidence>
<evidence type="ECO:0000313" key="15">
    <source>
        <dbReference type="Proteomes" id="UP001291930"/>
    </source>
</evidence>
<evidence type="ECO:0000256" key="5">
    <source>
        <dbReference type="ARBA" id="ARBA00022679"/>
    </source>
</evidence>
<evidence type="ECO:0000256" key="10">
    <source>
        <dbReference type="ARBA" id="ARBA00048419"/>
    </source>
</evidence>
<evidence type="ECO:0000256" key="2">
    <source>
        <dbReference type="ARBA" id="ARBA00022475"/>
    </source>
</evidence>
<comment type="caution">
    <text evidence="14">The sequence shown here is derived from an EMBL/GenBank/DDBJ whole genome shotgun (WGS) entry which is preliminary data.</text>
</comment>
<keyword evidence="8 11" id="KW-0119">Carbohydrate metabolism</keyword>
<evidence type="ECO:0000256" key="11">
    <source>
        <dbReference type="HAMAP-Rule" id="MF_01280"/>
    </source>
</evidence>
<feature type="domain" description="Diacylglycerol glucosyltransferase N-terminal" evidence="13">
    <location>
        <begin position="18"/>
        <end position="179"/>
    </location>
</feature>
<keyword evidence="3 11" id="KW-0444">Lipid biosynthesis</keyword>
<dbReference type="EC" id="2.4.1.315" evidence="11"/>
<sequence length="388" mass="44080">MIKNPKVLILTAHYGNGHVQVAKTLAQTFRQKGIEDVIVCDLFGESHPIITDITKYLYLKSYTIGKELYRLFYYGVEKIYDKKIASWYANFGRKRLKALLHAEKPDIVINTFPIIAVPELKKQTGFTIPVYNVLTDFCLHKIWIHREVDRYFVATDYVKKVMVEIGVPPERIVETGIPIRKNFELTINPEILYSKYHLSREKKILLIVAGAHGVLGNVKGLCQSFMTVPNLQIAVVCGKNETLKQELLGLEEQNPEALKVFGYVENIDELFRITSCMITKPGGITLSEAAALQVPVILYKPVPGQENENAMYFEKKGAALVIREDEDVFAKTKALLEDDMKLLQMKEAMESIYRPEPACHIVDTILEENHVQPNHMPIKSPALAQSFT</sequence>
<dbReference type="InterPro" id="IPR007235">
    <property type="entry name" value="Glyco_trans_28_C"/>
</dbReference>
<comment type="catalytic activity">
    <reaction evidence="9 11">
        <text>a 1,2-diacyl-3-O-(beta-D-glucopyranosyl)-sn-glycerol + UDP-alpha-D-glucose = a 1,2-diacyl-3-O-(beta-D-Glc-(1-&gt;6)-beta-D-Glc)-sn-glycerol + UDP + H(+)</text>
        <dbReference type="Rhea" id="RHEA:39031"/>
        <dbReference type="ChEBI" id="CHEBI:15378"/>
        <dbReference type="ChEBI" id="CHEBI:58223"/>
        <dbReference type="ChEBI" id="CHEBI:58885"/>
        <dbReference type="ChEBI" id="CHEBI:75799"/>
        <dbReference type="ChEBI" id="CHEBI:76264"/>
        <dbReference type="EC" id="2.4.1.315"/>
    </reaction>
</comment>
<keyword evidence="15" id="KW-1185">Reference proteome</keyword>
<comment type="catalytic activity">
    <reaction evidence="11">
        <text>a 1,2-diacyl-sn-glycerol + UDP-alpha-D-glucose = a 1,2-diacyl-3-O-(beta-D-glucopyranosyl)-sn-glycerol + UDP + H(+)</text>
        <dbReference type="Rhea" id="RHEA:17285"/>
        <dbReference type="ChEBI" id="CHEBI:15378"/>
        <dbReference type="ChEBI" id="CHEBI:17815"/>
        <dbReference type="ChEBI" id="CHEBI:58223"/>
        <dbReference type="ChEBI" id="CHEBI:58885"/>
        <dbReference type="ChEBI" id="CHEBI:75799"/>
    </reaction>
</comment>
<dbReference type="NCBIfam" id="NF010135">
    <property type="entry name" value="PRK13609.1"/>
    <property type="match status" value="1"/>
</dbReference>
<dbReference type="Pfam" id="PF06925">
    <property type="entry name" value="MGDG_synth"/>
    <property type="match status" value="1"/>
</dbReference>
<dbReference type="RefSeq" id="WP_374217404.1">
    <property type="nucleotide sequence ID" value="NZ_JAXOVW010000013.1"/>
</dbReference>
<reference evidence="15" key="1">
    <citation type="submission" date="2023-11" db="EMBL/GenBank/DDBJ databases">
        <title>Genome Sequence of Bacillus pseudomycoides stain BUPM19.</title>
        <authorList>
            <person name="Farhat A."/>
        </authorList>
    </citation>
    <scope>NUCLEOTIDE SEQUENCE [LARGE SCALE GENOMIC DNA]</scope>
    <source>
        <strain evidence="15">BUPM19</strain>
    </source>
</reference>
<proteinExistence type="inferred from homology"/>
<accession>A0ABU5JUP0</accession>
<keyword evidence="2 11" id="KW-1003">Cell membrane</keyword>